<keyword evidence="1" id="KW-1133">Transmembrane helix</keyword>
<evidence type="ECO:0000256" key="2">
    <source>
        <dbReference type="SAM" id="SignalP"/>
    </source>
</evidence>
<keyword evidence="1" id="KW-0472">Membrane</keyword>
<dbReference type="Proteomes" id="UP001303046">
    <property type="component" value="Unassembled WGS sequence"/>
</dbReference>
<keyword evidence="1" id="KW-0812">Transmembrane</keyword>
<reference evidence="3 4" key="1">
    <citation type="submission" date="2023-08" db="EMBL/GenBank/DDBJ databases">
        <title>A Necator americanus chromosomal reference genome.</title>
        <authorList>
            <person name="Ilik V."/>
            <person name="Petrzelkova K.J."/>
            <person name="Pardy F."/>
            <person name="Fuh T."/>
            <person name="Niatou-Singa F.S."/>
            <person name="Gouil Q."/>
            <person name="Baker L."/>
            <person name="Ritchie M.E."/>
            <person name="Jex A.R."/>
            <person name="Gazzola D."/>
            <person name="Li H."/>
            <person name="Toshio Fujiwara R."/>
            <person name="Zhan B."/>
            <person name="Aroian R.V."/>
            <person name="Pafco B."/>
            <person name="Schwarz E.M."/>
        </authorList>
    </citation>
    <scope>NUCLEOTIDE SEQUENCE [LARGE SCALE GENOMIC DNA]</scope>
    <source>
        <strain evidence="3 4">Aroian</strain>
        <tissue evidence="3">Whole animal</tissue>
    </source>
</reference>
<sequence length="192" mass="21718">MTVLTTRLLVPFSIITLISAANLFCDNGLFCSRVPHRAWLARRRIALRLAEFHQLTKDEGFIAINSSFFPTFEQKAVLCNDELYTGFLIEKDAAHWNVSCVWTGIGLSVTCAPVPPQYNNVPFAYISPIEWQTRIKKFRMKIGCSAEKINQTSEIPELFICNERCIQGGIGYVPSLIMLLSFSIAFIKNCLM</sequence>
<protein>
    <recommendedName>
        <fullName evidence="5">SCP domain-containing protein</fullName>
    </recommendedName>
</protein>
<evidence type="ECO:0000256" key="1">
    <source>
        <dbReference type="SAM" id="Phobius"/>
    </source>
</evidence>
<name>A0ABR1CHF3_NECAM</name>
<feature type="transmembrane region" description="Helical" evidence="1">
    <location>
        <begin position="169"/>
        <end position="187"/>
    </location>
</feature>
<comment type="caution">
    <text evidence="3">The sequence shown here is derived from an EMBL/GenBank/DDBJ whole genome shotgun (WGS) entry which is preliminary data.</text>
</comment>
<organism evidence="3 4">
    <name type="scientific">Necator americanus</name>
    <name type="common">Human hookworm</name>
    <dbReference type="NCBI Taxonomy" id="51031"/>
    <lineage>
        <taxon>Eukaryota</taxon>
        <taxon>Metazoa</taxon>
        <taxon>Ecdysozoa</taxon>
        <taxon>Nematoda</taxon>
        <taxon>Chromadorea</taxon>
        <taxon>Rhabditida</taxon>
        <taxon>Rhabditina</taxon>
        <taxon>Rhabditomorpha</taxon>
        <taxon>Strongyloidea</taxon>
        <taxon>Ancylostomatidae</taxon>
        <taxon>Bunostominae</taxon>
        <taxon>Necator</taxon>
    </lineage>
</organism>
<evidence type="ECO:0000313" key="3">
    <source>
        <dbReference type="EMBL" id="KAK6737852.1"/>
    </source>
</evidence>
<gene>
    <name evidence="3" type="primary">Necator_chrII.g7934</name>
    <name evidence="3" type="ORF">RB195_020140</name>
</gene>
<dbReference type="EMBL" id="JAVFWL010000002">
    <property type="protein sequence ID" value="KAK6737852.1"/>
    <property type="molecule type" value="Genomic_DNA"/>
</dbReference>
<evidence type="ECO:0000313" key="4">
    <source>
        <dbReference type="Proteomes" id="UP001303046"/>
    </source>
</evidence>
<feature type="chain" id="PRO_5047206972" description="SCP domain-containing protein" evidence="2">
    <location>
        <begin position="21"/>
        <end position="192"/>
    </location>
</feature>
<keyword evidence="2" id="KW-0732">Signal</keyword>
<keyword evidence="4" id="KW-1185">Reference proteome</keyword>
<accession>A0ABR1CHF3</accession>
<feature type="signal peptide" evidence="2">
    <location>
        <begin position="1"/>
        <end position="20"/>
    </location>
</feature>
<proteinExistence type="predicted"/>
<evidence type="ECO:0008006" key="5">
    <source>
        <dbReference type="Google" id="ProtNLM"/>
    </source>
</evidence>